<dbReference type="EMBL" id="SCKW01000001">
    <property type="protein sequence ID" value="RWZ82020.1"/>
    <property type="molecule type" value="Genomic_DNA"/>
</dbReference>
<feature type="domain" description="Phosphatidic acid phosphatase type 2/haloperoxidase" evidence="2">
    <location>
        <begin position="92"/>
        <end position="203"/>
    </location>
</feature>
<dbReference type="AlphaFoldDB" id="A0A4Q0AK24"/>
<dbReference type="SUPFAM" id="SSF48317">
    <property type="entry name" value="Acid phosphatase/Vanadium-dependent haloperoxidase"/>
    <property type="match status" value="1"/>
</dbReference>
<feature type="transmembrane region" description="Helical" evidence="1">
    <location>
        <begin position="135"/>
        <end position="154"/>
    </location>
</feature>
<feature type="transmembrane region" description="Helical" evidence="1">
    <location>
        <begin position="53"/>
        <end position="81"/>
    </location>
</feature>
<feature type="transmembrane region" description="Helical" evidence="1">
    <location>
        <begin position="188"/>
        <end position="206"/>
    </location>
</feature>
<evidence type="ECO:0000313" key="4">
    <source>
        <dbReference type="Proteomes" id="UP000289269"/>
    </source>
</evidence>
<sequence>MVNQVAKPAPTRWVTWQLVAPPLILAALSWLAWASRSGLAGWEISLFNWINHWPAWLVGLMALITMLGTWQFAVLAVVGCLVAGRKALAWRIGLAALLAGLLSVSLKIAVNRPRPLGLLPDTITRWPDLLQDQGFPSGHSATAAAVAVAILLCLPAARRRTWFWLLAMLPLAVGLSRIYLGVHLPLDVLGGWAVGWLAAGIAQLAFGCQSKRFWL</sequence>
<evidence type="ECO:0000313" key="3">
    <source>
        <dbReference type="EMBL" id="RWZ82020.1"/>
    </source>
</evidence>
<keyword evidence="1" id="KW-0812">Transmembrane</keyword>
<comment type="caution">
    <text evidence="3">The sequence shown here is derived from an EMBL/GenBank/DDBJ whole genome shotgun (WGS) entry which is preliminary data.</text>
</comment>
<dbReference type="Pfam" id="PF01569">
    <property type="entry name" value="PAP2"/>
    <property type="match status" value="1"/>
</dbReference>
<feature type="transmembrane region" description="Helical" evidence="1">
    <location>
        <begin position="12"/>
        <end position="33"/>
    </location>
</feature>
<dbReference type="Gene3D" id="1.20.144.10">
    <property type="entry name" value="Phosphatidic acid phosphatase type 2/haloperoxidase"/>
    <property type="match status" value="1"/>
</dbReference>
<dbReference type="Proteomes" id="UP000289269">
    <property type="component" value="Unassembled WGS sequence"/>
</dbReference>
<dbReference type="InterPro" id="IPR000326">
    <property type="entry name" value="PAP2/HPO"/>
</dbReference>
<dbReference type="PANTHER" id="PTHR14969">
    <property type="entry name" value="SPHINGOSINE-1-PHOSPHATE PHOSPHOHYDROLASE"/>
    <property type="match status" value="1"/>
</dbReference>
<evidence type="ECO:0000259" key="2">
    <source>
        <dbReference type="SMART" id="SM00014"/>
    </source>
</evidence>
<feature type="transmembrane region" description="Helical" evidence="1">
    <location>
        <begin position="88"/>
        <end position="110"/>
    </location>
</feature>
<name>A0A4Q0AK24_9BACT</name>
<accession>A0A4Q0AK24</accession>
<feature type="transmembrane region" description="Helical" evidence="1">
    <location>
        <begin position="161"/>
        <end position="182"/>
    </location>
</feature>
<keyword evidence="1" id="KW-0472">Membrane</keyword>
<dbReference type="InterPro" id="IPR036938">
    <property type="entry name" value="PAP2/HPO_sf"/>
</dbReference>
<proteinExistence type="predicted"/>
<protein>
    <submittedName>
        <fullName evidence="3">Phosphatase PAP2 family protein</fullName>
    </submittedName>
</protein>
<organism evidence="3 4">
    <name type="scientific">Candidatus Chaera renei</name>
    <dbReference type="NCBI Taxonomy" id="2506947"/>
    <lineage>
        <taxon>Bacteria</taxon>
        <taxon>Candidatus Saccharimonadota</taxon>
        <taxon>Candidatus Saccharimonadia</taxon>
        <taxon>Candidatus Saccharimonadales</taxon>
        <taxon>Candidatus Saccharimonadaceae</taxon>
        <taxon>Candidatus Chaera</taxon>
    </lineage>
</organism>
<reference evidence="3" key="1">
    <citation type="submission" date="2019-01" db="EMBL/GenBank/DDBJ databases">
        <title>Genomic signatures and co-occurrence patterns of the ultra-small Saccharimodia (Patescibacteria phylum) suggest a symbiotic lifestyle.</title>
        <authorList>
            <person name="Lemos L."/>
            <person name="Medeiros J."/>
            <person name="Andreote F."/>
            <person name="Fernandes G."/>
            <person name="Varani A."/>
            <person name="Oliveira G."/>
            <person name="Pylro V."/>
        </authorList>
    </citation>
    <scope>NUCLEOTIDE SEQUENCE [LARGE SCALE GENOMIC DNA]</scope>
    <source>
        <strain evidence="3">AMD01</strain>
    </source>
</reference>
<dbReference type="PANTHER" id="PTHR14969:SF13">
    <property type="entry name" value="AT30094P"/>
    <property type="match status" value="1"/>
</dbReference>
<keyword evidence="1" id="KW-1133">Transmembrane helix</keyword>
<evidence type="ECO:0000256" key="1">
    <source>
        <dbReference type="SAM" id="Phobius"/>
    </source>
</evidence>
<gene>
    <name evidence="3" type="ORF">EOT04_00070</name>
</gene>
<dbReference type="SMART" id="SM00014">
    <property type="entry name" value="acidPPc"/>
    <property type="match status" value="1"/>
</dbReference>
<keyword evidence="4" id="KW-1185">Reference proteome</keyword>